<gene>
    <name evidence="2" type="ORF">SAMN05216215_103777</name>
</gene>
<dbReference type="SUPFAM" id="SSF51430">
    <property type="entry name" value="NAD(P)-linked oxidoreductase"/>
    <property type="match status" value="1"/>
</dbReference>
<dbReference type="OrthoDB" id="9768851at2"/>
<dbReference type="InterPro" id="IPR036812">
    <property type="entry name" value="NAD(P)_OxRdtase_dom_sf"/>
</dbReference>
<keyword evidence="3" id="KW-1185">Reference proteome</keyword>
<dbReference type="GO" id="GO:0005829">
    <property type="term" value="C:cytosol"/>
    <property type="evidence" value="ECO:0007669"/>
    <property type="project" value="TreeGrafter"/>
</dbReference>
<dbReference type="Proteomes" id="UP000199529">
    <property type="component" value="Unassembled WGS sequence"/>
</dbReference>
<dbReference type="Gene3D" id="3.20.20.100">
    <property type="entry name" value="NADP-dependent oxidoreductase domain"/>
    <property type="match status" value="1"/>
</dbReference>
<protein>
    <submittedName>
        <fullName evidence="2">D-threo-aldose 1-dehydrogenase</fullName>
    </submittedName>
</protein>
<proteinExistence type="predicted"/>
<dbReference type="STRING" id="418495.SAMN05216215_103777"/>
<dbReference type="EMBL" id="FNOK01000037">
    <property type="protein sequence ID" value="SDY87006.1"/>
    <property type="molecule type" value="Genomic_DNA"/>
</dbReference>
<name>A0A1H3NDN7_9PSEU</name>
<dbReference type="PANTHER" id="PTHR42686">
    <property type="entry name" value="GH17980P-RELATED"/>
    <property type="match status" value="1"/>
</dbReference>
<organism evidence="2 3">
    <name type="scientific">Saccharopolyspora shandongensis</name>
    <dbReference type="NCBI Taxonomy" id="418495"/>
    <lineage>
        <taxon>Bacteria</taxon>
        <taxon>Bacillati</taxon>
        <taxon>Actinomycetota</taxon>
        <taxon>Actinomycetes</taxon>
        <taxon>Pseudonocardiales</taxon>
        <taxon>Pseudonocardiaceae</taxon>
        <taxon>Saccharopolyspora</taxon>
    </lineage>
</organism>
<dbReference type="RefSeq" id="WP_093272307.1">
    <property type="nucleotide sequence ID" value="NZ_FNOK01000037.1"/>
</dbReference>
<accession>A0A1H3NDN7</accession>
<dbReference type="GO" id="GO:0016491">
    <property type="term" value="F:oxidoreductase activity"/>
    <property type="evidence" value="ECO:0007669"/>
    <property type="project" value="InterPro"/>
</dbReference>
<dbReference type="InterPro" id="IPR020471">
    <property type="entry name" value="AKR"/>
</dbReference>
<dbReference type="CDD" id="cd19152">
    <property type="entry name" value="AKR_AKR15A"/>
    <property type="match status" value="1"/>
</dbReference>
<evidence type="ECO:0000313" key="3">
    <source>
        <dbReference type="Proteomes" id="UP000199529"/>
    </source>
</evidence>
<evidence type="ECO:0000259" key="1">
    <source>
        <dbReference type="Pfam" id="PF00248"/>
    </source>
</evidence>
<dbReference type="AlphaFoldDB" id="A0A1H3NDN7"/>
<dbReference type="InterPro" id="IPR023210">
    <property type="entry name" value="NADP_OxRdtase_dom"/>
</dbReference>
<reference evidence="3" key="1">
    <citation type="submission" date="2016-10" db="EMBL/GenBank/DDBJ databases">
        <authorList>
            <person name="Varghese N."/>
            <person name="Submissions S."/>
        </authorList>
    </citation>
    <scope>NUCLEOTIDE SEQUENCE [LARGE SCALE GENOMIC DNA]</scope>
    <source>
        <strain evidence="3">CGMCC 4.3530</strain>
    </source>
</reference>
<sequence length="337" mass="35688">MSADGRLPTRFLGRARLPVTSLGFGAASLGGLYAPLGDDEAHATLEAAWEAGIRYFDTAPHYGVGLSEERLGRFLADKPRGSYVVSTKVGRLLVPHDGPAADVQGIAGFYGTPNRVRVTDHSGEGALRSLDESLRRLGLDHVDIVFLHDPEDHVEQALGEAYPVLERLRAEGVVGSVGVGTNHTAVPARFVRETDVDCLLIAGRYTLLDAGAARELFPLCQQRGVDIVGAGVFNSGLLAAPGPGAPFDYSAAPEHLLRRAQRIAAVCTRHDVTLAAAALAFPGRHPVVRTVLAGMRTPDEVRQNIAAVRAPVPEELWADLAAKGLLPEGSAVPEVTS</sequence>
<evidence type="ECO:0000313" key="2">
    <source>
        <dbReference type="EMBL" id="SDY87006.1"/>
    </source>
</evidence>
<dbReference type="PANTHER" id="PTHR42686:SF1">
    <property type="entry name" value="GH17980P-RELATED"/>
    <property type="match status" value="1"/>
</dbReference>
<feature type="domain" description="NADP-dependent oxidoreductase" evidence="1">
    <location>
        <begin position="22"/>
        <end position="322"/>
    </location>
</feature>
<dbReference type="Pfam" id="PF00248">
    <property type="entry name" value="Aldo_ket_red"/>
    <property type="match status" value="1"/>
</dbReference>